<feature type="transmembrane region" description="Helical" evidence="7">
    <location>
        <begin position="60"/>
        <end position="93"/>
    </location>
</feature>
<evidence type="ECO:0000256" key="2">
    <source>
        <dbReference type="ARBA" id="ARBA00010157"/>
    </source>
</evidence>
<name>A0A6F8Y8G6_9ACTN</name>
<dbReference type="PANTHER" id="PTHR33406">
    <property type="entry name" value="MEMBRANE PROTEIN MJ1562-RELATED"/>
    <property type="match status" value="1"/>
</dbReference>
<dbReference type="AlphaFoldDB" id="A0A6F8Y8G6"/>
<feature type="transmembrane region" description="Helical" evidence="7">
    <location>
        <begin position="181"/>
        <end position="205"/>
    </location>
</feature>
<comment type="subcellular location">
    <subcellularLocation>
        <location evidence="1">Cell membrane</location>
        <topology evidence="1">Multi-pass membrane protein</topology>
    </subcellularLocation>
</comment>
<gene>
    <name evidence="9" type="ORF">Pflav_086610</name>
</gene>
<proteinExistence type="inferred from homology"/>
<evidence type="ECO:0000313" key="9">
    <source>
        <dbReference type="EMBL" id="BCB82251.1"/>
    </source>
</evidence>
<keyword evidence="3" id="KW-1003">Cell membrane</keyword>
<feature type="transmembrane region" description="Helical" evidence="7">
    <location>
        <begin position="241"/>
        <end position="259"/>
    </location>
</feature>
<evidence type="ECO:0000256" key="6">
    <source>
        <dbReference type="ARBA" id="ARBA00023136"/>
    </source>
</evidence>
<keyword evidence="6 7" id="KW-0472">Membrane</keyword>
<keyword evidence="4 7" id="KW-0812">Transmembrane</keyword>
<dbReference type="PROSITE" id="PS50156">
    <property type="entry name" value="SSD"/>
    <property type="match status" value="1"/>
</dbReference>
<feature type="domain" description="SSD" evidence="8">
    <location>
        <begin position="98"/>
        <end position="204"/>
    </location>
</feature>
<dbReference type="InterPro" id="IPR050545">
    <property type="entry name" value="Mycobact_MmpL"/>
</dbReference>
<evidence type="ECO:0000256" key="3">
    <source>
        <dbReference type="ARBA" id="ARBA00022475"/>
    </source>
</evidence>
<dbReference type="InterPro" id="IPR000731">
    <property type="entry name" value="SSD"/>
</dbReference>
<protein>
    <recommendedName>
        <fullName evidence="8">SSD domain-containing protein</fullName>
    </recommendedName>
</protein>
<dbReference type="KEGG" id="pfla:Pflav_086610"/>
<dbReference type="GO" id="GO:0005886">
    <property type="term" value="C:plasma membrane"/>
    <property type="evidence" value="ECO:0007669"/>
    <property type="project" value="UniProtKB-SubCell"/>
</dbReference>
<sequence length="416" mass="44335">MVQLRAVEPDDKTKAYERLAPALDAPGLTTEAGGTVPFLYEANHQTERDLVRAETLSLPVLLVLLVVIFGGLVAAGLPLLVGGLAILGAFVAVRLLTLATDISVFAVNVITLIGLGMAIDYALFIVSRFREELAAGHETPAAIQRTMTTAGRTVMVSGLTIALALASLLIYPQVFLRSIGFGGMAAVLVAMLGALTVLPALLAVVGPRVNALRIPTPWRRREHVEGSGWARLARSVMRRPWLYAVGVVAILAVFAAPAARMQFGGFDERVLPAGTEPRVVAARLAAEFPGSTVGPIEVLVSGVPLAEAQRFAQEVGRVPGVTGVQLTASRGTRRCCPRRTPASPLATRPRRRCVRSATCPGRTAPRCWSPGVPPPTSTWSPASPPGCRGWPCSSPWPRWCCSSSRSARWCCRSRPY</sequence>
<evidence type="ECO:0000256" key="4">
    <source>
        <dbReference type="ARBA" id="ARBA00022692"/>
    </source>
</evidence>
<reference evidence="9 10" key="1">
    <citation type="submission" date="2020-03" db="EMBL/GenBank/DDBJ databases">
        <title>Whole genome shotgun sequence of Phytohabitans flavus NBRC 107702.</title>
        <authorList>
            <person name="Komaki H."/>
            <person name="Tamura T."/>
        </authorList>
    </citation>
    <scope>NUCLEOTIDE SEQUENCE [LARGE SCALE GENOMIC DNA]</scope>
    <source>
        <strain evidence="9 10">NBRC 107702</strain>
    </source>
</reference>
<accession>A0A6F8Y8G6</accession>
<reference evidence="9 10" key="2">
    <citation type="submission" date="2020-03" db="EMBL/GenBank/DDBJ databases">
        <authorList>
            <person name="Ichikawa N."/>
            <person name="Kimura A."/>
            <person name="Kitahashi Y."/>
            <person name="Uohara A."/>
        </authorList>
    </citation>
    <scope>NUCLEOTIDE SEQUENCE [LARGE SCALE GENOMIC DNA]</scope>
    <source>
        <strain evidence="9 10">NBRC 107702</strain>
    </source>
</reference>
<feature type="transmembrane region" description="Helical" evidence="7">
    <location>
        <begin position="154"/>
        <end position="175"/>
    </location>
</feature>
<evidence type="ECO:0000256" key="7">
    <source>
        <dbReference type="SAM" id="Phobius"/>
    </source>
</evidence>
<keyword evidence="10" id="KW-1185">Reference proteome</keyword>
<dbReference type="SUPFAM" id="SSF82866">
    <property type="entry name" value="Multidrug efflux transporter AcrB transmembrane domain"/>
    <property type="match status" value="1"/>
</dbReference>
<keyword evidence="5 7" id="KW-1133">Transmembrane helix</keyword>
<dbReference type="Gene3D" id="1.20.1640.10">
    <property type="entry name" value="Multidrug efflux transporter AcrB transmembrane domain"/>
    <property type="match status" value="1"/>
</dbReference>
<dbReference type="InterPro" id="IPR004869">
    <property type="entry name" value="MMPL_dom"/>
</dbReference>
<evidence type="ECO:0000256" key="1">
    <source>
        <dbReference type="ARBA" id="ARBA00004651"/>
    </source>
</evidence>
<evidence type="ECO:0000313" key="10">
    <source>
        <dbReference type="Proteomes" id="UP000502508"/>
    </source>
</evidence>
<dbReference type="Pfam" id="PF03176">
    <property type="entry name" value="MMPL"/>
    <property type="match status" value="1"/>
</dbReference>
<dbReference type="PANTHER" id="PTHR33406:SF11">
    <property type="entry name" value="MEMBRANE PROTEIN SCO6666-RELATED"/>
    <property type="match status" value="1"/>
</dbReference>
<evidence type="ECO:0000259" key="8">
    <source>
        <dbReference type="PROSITE" id="PS50156"/>
    </source>
</evidence>
<evidence type="ECO:0000256" key="5">
    <source>
        <dbReference type="ARBA" id="ARBA00022989"/>
    </source>
</evidence>
<dbReference type="EMBL" id="AP022870">
    <property type="protein sequence ID" value="BCB82251.1"/>
    <property type="molecule type" value="Genomic_DNA"/>
</dbReference>
<comment type="similarity">
    <text evidence="2">Belongs to the resistance-nodulation-cell division (RND) (TC 2.A.6) family. MmpL subfamily.</text>
</comment>
<organism evidence="9 10">
    <name type="scientific">Phytohabitans flavus</name>
    <dbReference type="NCBI Taxonomy" id="1076124"/>
    <lineage>
        <taxon>Bacteria</taxon>
        <taxon>Bacillati</taxon>
        <taxon>Actinomycetota</taxon>
        <taxon>Actinomycetes</taxon>
        <taxon>Micromonosporales</taxon>
        <taxon>Micromonosporaceae</taxon>
    </lineage>
</organism>
<feature type="transmembrane region" description="Helical" evidence="7">
    <location>
        <begin position="105"/>
        <end position="126"/>
    </location>
</feature>
<dbReference type="Proteomes" id="UP000502508">
    <property type="component" value="Chromosome"/>
</dbReference>